<dbReference type="GO" id="GO:0004735">
    <property type="term" value="F:pyrroline-5-carboxylate reductase activity"/>
    <property type="evidence" value="ECO:0007669"/>
    <property type="project" value="UniProtKB-UniRule"/>
</dbReference>
<evidence type="ECO:0000256" key="7">
    <source>
        <dbReference type="RuleBase" id="RU003903"/>
    </source>
</evidence>
<dbReference type="InterPro" id="IPR053790">
    <property type="entry name" value="P5CR-like_CS"/>
</dbReference>
<dbReference type="SUPFAM" id="SSF48179">
    <property type="entry name" value="6-phosphogluconate dehydrogenase C-terminal domain-like"/>
    <property type="match status" value="1"/>
</dbReference>
<protein>
    <recommendedName>
        <fullName evidence="4 5">Pyrroline-5-carboxylate reductase</fullName>
        <shortName evidence="4">P5C reductase</shortName>
        <shortName evidence="4">P5CR</shortName>
        <ecNumber evidence="4 5">1.5.1.2</ecNumber>
    </recommendedName>
    <alternativeName>
        <fullName evidence="4">PCA reductase</fullName>
    </alternativeName>
</protein>
<comment type="function">
    <text evidence="4">Catalyzes the reduction of 1-pyrroline-5-carboxylate (PCA) to L-proline.</text>
</comment>
<dbReference type="InterPro" id="IPR029036">
    <property type="entry name" value="P5CR_dimer"/>
</dbReference>
<dbReference type="InterPro" id="IPR000304">
    <property type="entry name" value="Pyrroline-COOH_reductase"/>
</dbReference>
<dbReference type="PANTHER" id="PTHR11645:SF0">
    <property type="entry name" value="PYRROLINE-5-CARBOXYLATE REDUCTASE 3"/>
    <property type="match status" value="1"/>
</dbReference>
<dbReference type="EC" id="1.5.1.2" evidence="4 5"/>
<gene>
    <name evidence="4" type="primary">proC</name>
    <name evidence="10" type="ORF">SAMN05216270_11820</name>
</gene>
<dbReference type="NCBIfam" id="TIGR00112">
    <property type="entry name" value="proC"/>
    <property type="match status" value="1"/>
</dbReference>
<feature type="domain" description="Pyrroline-5-carboxylate reductase catalytic N-terminal" evidence="8">
    <location>
        <begin position="3"/>
        <end position="96"/>
    </location>
</feature>
<dbReference type="EMBL" id="FNAD01000018">
    <property type="protein sequence ID" value="SDE31509.1"/>
    <property type="molecule type" value="Genomic_DNA"/>
</dbReference>
<dbReference type="Pfam" id="PF14748">
    <property type="entry name" value="P5CR_dimer"/>
    <property type="match status" value="1"/>
</dbReference>
<dbReference type="GO" id="GO:0005737">
    <property type="term" value="C:cytoplasm"/>
    <property type="evidence" value="ECO:0007669"/>
    <property type="project" value="UniProtKB-SubCell"/>
</dbReference>
<dbReference type="Pfam" id="PF03807">
    <property type="entry name" value="F420_oxidored"/>
    <property type="match status" value="1"/>
</dbReference>
<dbReference type="Proteomes" id="UP000198949">
    <property type="component" value="Unassembled WGS sequence"/>
</dbReference>
<dbReference type="GO" id="GO:0055129">
    <property type="term" value="P:L-proline biosynthetic process"/>
    <property type="evidence" value="ECO:0007669"/>
    <property type="project" value="UniProtKB-UniRule"/>
</dbReference>
<evidence type="ECO:0000259" key="9">
    <source>
        <dbReference type="Pfam" id="PF14748"/>
    </source>
</evidence>
<dbReference type="UniPathway" id="UPA00098">
    <property type="reaction ID" value="UER00361"/>
</dbReference>
<evidence type="ECO:0000256" key="5">
    <source>
        <dbReference type="NCBIfam" id="TIGR00112"/>
    </source>
</evidence>
<dbReference type="Gene3D" id="3.40.50.720">
    <property type="entry name" value="NAD(P)-binding Rossmann-like Domain"/>
    <property type="match status" value="1"/>
</dbReference>
<dbReference type="RefSeq" id="WP_218125453.1">
    <property type="nucleotide sequence ID" value="NZ_FNAD01000018.1"/>
</dbReference>
<evidence type="ECO:0000256" key="4">
    <source>
        <dbReference type="HAMAP-Rule" id="MF_01925"/>
    </source>
</evidence>
<evidence type="ECO:0000256" key="2">
    <source>
        <dbReference type="ARBA" id="ARBA00022857"/>
    </source>
</evidence>
<evidence type="ECO:0000256" key="1">
    <source>
        <dbReference type="ARBA" id="ARBA00005525"/>
    </source>
</evidence>
<evidence type="ECO:0000259" key="8">
    <source>
        <dbReference type="Pfam" id="PF03807"/>
    </source>
</evidence>
<name>A0A1G7BWW9_9ACTN</name>
<dbReference type="InterPro" id="IPR008927">
    <property type="entry name" value="6-PGluconate_DH-like_C_sf"/>
</dbReference>
<dbReference type="PROSITE" id="PS00521">
    <property type="entry name" value="P5CR"/>
    <property type="match status" value="1"/>
</dbReference>
<comment type="similarity">
    <text evidence="1 4 7">Belongs to the pyrroline-5-carboxylate reductase family.</text>
</comment>
<sequence length="262" mass="26428">MDIALLGVGHLGEAVLSGLLESGLPPAQIWATALPAERAGALADRYGVEVGTDNTSAVNEADIVLLAVAPEDVAPLLAEIAPDLEEDAIVVSLAAGVTLAALTEPLPEHVVVVRAMTNIAARARQAATALAAPEGTDLTDVEDLFDRVGVTVTVEESMMDLTTAVAGSGPAFLFYLADAMTTAAVDGGMEPSAARVMVDQMLLGACLHLQSTDEAPAALLDRIATPGGTTRTALDVLDGANTAATIKAAVAAAAARGAELAE</sequence>
<dbReference type="Gene3D" id="1.10.3730.10">
    <property type="entry name" value="ProC C-terminal domain-like"/>
    <property type="match status" value="1"/>
</dbReference>
<dbReference type="HAMAP" id="MF_01925">
    <property type="entry name" value="P5C_reductase"/>
    <property type="match status" value="1"/>
</dbReference>
<dbReference type="InterPro" id="IPR028939">
    <property type="entry name" value="P5C_Rdtase_cat_N"/>
</dbReference>
<keyword evidence="4" id="KW-0963">Cytoplasm</keyword>
<evidence type="ECO:0000313" key="11">
    <source>
        <dbReference type="Proteomes" id="UP000198949"/>
    </source>
</evidence>
<dbReference type="AlphaFoldDB" id="A0A1G7BWW9"/>
<keyword evidence="2 4" id="KW-0521">NADP</keyword>
<evidence type="ECO:0000256" key="3">
    <source>
        <dbReference type="ARBA" id="ARBA00023002"/>
    </source>
</evidence>
<keyword evidence="11" id="KW-1185">Reference proteome</keyword>
<keyword evidence="4 7" id="KW-0028">Amino-acid biosynthesis</keyword>
<feature type="binding site" evidence="6">
    <location>
        <begin position="6"/>
        <end position="11"/>
    </location>
    <ligand>
        <name>NADP(+)</name>
        <dbReference type="ChEBI" id="CHEBI:58349"/>
    </ligand>
</feature>
<keyword evidence="3 4" id="KW-0560">Oxidoreductase</keyword>
<evidence type="ECO:0000313" key="10">
    <source>
        <dbReference type="EMBL" id="SDE31509.1"/>
    </source>
</evidence>
<comment type="catalytic activity">
    <reaction evidence="4">
        <text>L-proline + NAD(+) = (S)-1-pyrroline-5-carboxylate + NADH + 2 H(+)</text>
        <dbReference type="Rhea" id="RHEA:14105"/>
        <dbReference type="ChEBI" id="CHEBI:15378"/>
        <dbReference type="ChEBI" id="CHEBI:17388"/>
        <dbReference type="ChEBI" id="CHEBI:57540"/>
        <dbReference type="ChEBI" id="CHEBI:57945"/>
        <dbReference type="ChEBI" id="CHEBI:60039"/>
        <dbReference type="EC" id="1.5.1.2"/>
    </reaction>
</comment>
<reference evidence="11" key="1">
    <citation type="submission" date="2016-10" db="EMBL/GenBank/DDBJ databases">
        <authorList>
            <person name="Varghese N."/>
            <person name="Submissions S."/>
        </authorList>
    </citation>
    <scope>NUCLEOTIDE SEQUENCE [LARGE SCALE GENOMIC DNA]</scope>
    <source>
        <strain evidence="11">CGMCC 4.3516</strain>
    </source>
</reference>
<dbReference type="STRING" id="58114.SAMN05216270_11820"/>
<feature type="binding site" evidence="6">
    <location>
        <begin position="67"/>
        <end position="70"/>
    </location>
    <ligand>
        <name>NADP(+)</name>
        <dbReference type="ChEBI" id="CHEBI:58349"/>
    </ligand>
</feature>
<accession>A0A1G7BWW9</accession>
<keyword evidence="4 7" id="KW-0641">Proline biosynthesis</keyword>
<feature type="binding site" evidence="6">
    <location>
        <position position="54"/>
    </location>
    <ligand>
        <name>NADPH</name>
        <dbReference type="ChEBI" id="CHEBI:57783"/>
    </ligand>
</feature>
<dbReference type="PIRSF" id="PIRSF000193">
    <property type="entry name" value="Pyrrol-5-carb_rd"/>
    <property type="match status" value="1"/>
</dbReference>
<feature type="domain" description="Pyrroline-5-carboxylate reductase dimerisation" evidence="9">
    <location>
        <begin position="156"/>
        <end position="260"/>
    </location>
</feature>
<organism evidence="10 11">
    <name type="scientific">Glycomyces harbinensis</name>
    <dbReference type="NCBI Taxonomy" id="58114"/>
    <lineage>
        <taxon>Bacteria</taxon>
        <taxon>Bacillati</taxon>
        <taxon>Actinomycetota</taxon>
        <taxon>Actinomycetes</taxon>
        <taxon>Glycomycetales</taxon>
        <taxon>Glycomycetaceae</taxon>
        <taxon>Glycomyces</taxon>
    </lineage>
</organism>
<dbReference type="SUPFAM" id="SSF51735">
    <property type="entry name" value="NAD(P)-binding Rossmann-fold domains"/>
    <property type="match status" value="1"/>
</dbReference>
<comment type="catalytic activity">
    <reaction evidence="4 7">
        <text>L-proline + NADP(+) = (S)-1-pyrroline-5-carboxylate + NADPH + 2 H(+)</text>
        <dbReference type="Rhea" id="RHEA:14109"/>
        <dbReference type="ChEBI" id="CHEBI:15378"/>
        <dbReference type="ChEBI" id="CHEBI:17388"/>
        <dbReference type="ChEBI" id="CHEBI:57783"/>
        <dbReference type="ChEBI" id="CHEBI:58349"/>
        <dbReference type="ChEBI" id="CHEBI:60039"/>
        <dbReference type="EC" id="1.5.1.2"/>
    </reaction>
</comment>
<evidence type="ECO:0000256" key="6">
    <source>
        <dbReference type="PIRSR" id="PIRSR000193-1"/>
    </source>
</evidence>
<comment type="subcellular location">
    <subcellularLocation>
        <location evidence="4">Cytoplasm</location>
    </subcellularLocation>
</comment>
<dbReference type="PANTHER" id="PTHR11645">
    <property type="entry name" value="PYRROLINE-5-CARBOXYLATE REDUCTASE"/>
    <property type="match status" value="1"/>
</dbReference>
<dbReference type="InterPro" id="IPR036291">
    <property type="entry name" value="NAD(P)-bd_dom_sf"/>
</dbReference>
<proteinExistence type="inferred from homology"/>
<comment type="pathway">
    <text evidence="4 7">Amino-acid biosynthesis; L-proline biosynthesis; L-proline from L-glutamate 5-semialdehyde: step 1/1.</text>
</comment>